<dbReference type="Gene3D" id="3.30.70.1450">
    <property type="entry name" value="Regulator of K+ conductance, C-terminal domain"/>
    <property type="match status" value="1"/>
</dbReference>
<dbReference type="InterPro" id="IPR036721">
    <property type="entry name" value="RCK_C_sf"/>
</dbReference>
<dbReference type="AlphaFoldDB" id="A0A0M2HP57"/>
<feature type="domain" description="RCK C-terminal" evidence="2">
    <location>
        <begin position="150"/>
        <end position="231"/>
    </location>
</feature>
<evidence type="ECO:0000259" key="1">
    <source>
        <dbReference type="PROSITE" id="PS51201"/>
    </source>
</evidence>
<evidence type="ECO:0000259" key="2">
    <source>
        <dbReference type="PROSITE" id="PS51202"/>
    </source>
</evidence>
<accession>A0A0M2HP57</accession>
<gene>
    <name evidence="3" type="primary">ktrA_1</name>
    <name evidence="3" type="ORF">RS84_01252</name>
</gene>
<protein>
    <submittedName>
        <fullName evidence="3">Ktr system potassium uptake protein A</fullName>
    </submittedName>
</protein>
<proteinExistence type="predicted"/>
<dbReference type="InterPro" id="IPR036291">
    <property type="entry name" value="NAD(P)-bd_dom_sf"/>
</dbReference>
<evidence type="ECO:0000313" key="4">
    <source>
        <dbReference type="Proteomes" id="UP000033900"/>
    </source>
</evidence>
<dbReference type="RefSeq" id="WP_200891982.1">
    <property type="nucleotide sequence ID" value="NZ_CP158847.1"/>
</dbReference>
<reference evidence="3 4" key="1">
    <citation type="submission" date="2015-02" db="EMBL/GenBank/DDBJ databases">
        <title>Draft genome sequences of ten Microbacterium spp. with emphasis on heavy metal contaminated environments.</title>
        <authorList>
            <person name="Corretto E."/>
        </authorList>
    </citation>
    <scope>NUCLEOTIDE SEQUENCE [LARGE SCALE GENOMIC DNA]</scope>
    <source>
        <strain evidence="3 4">SA35</strain>
    </source>
</reference>
<organism evidence="3 4">
    <name type="scientific">Microbacterium hydrocarbonoxydans</name>
    <dbReference type="NCBI Taxonomy" id="273678"/>
    <lineage>
        <taxon>Bacteria</taxon>
        <taxon>Bacillati</taxon>
        <taxon>Actinomycetota</taxon>
        <taxon>Actinomycetes</taxon>
        <taxon>Micrococcales</taxon>
        <taxon>Microbacteriaceae</taxon>
        <taxon>Microbacterium</taxon>
    </lineage>
</organism>
<dbReference type="PANTHER" id="PTHR43833:SF7">
    <property type="entry name" value="KTR SYSTEM POTASSIUM UPTAKE PROTEIN C"/>
    <property type="match status" value="1"/>
</dbReference>
<dbReference type="InterPro" id="IPR003148">
    <property type="entry name" value="RCK_N"/>
</dbReference>
<evidence type="ECO:0000313" key="3">
    <source>
        <dbReference type="EMBL" id="KJL48491.1"/>
    </source>
</evidence>
<dbReference type="EMBL" id="JYJB01000007">
    <property type="protein sequence ID" value="KJL48491.1"/>
    <property type="molecule type" value="Genomic_DNA"/>
</dbReference>
<dbReference type="SUPFAM" id="SSF116726">
    <property type="entry name" value="TrkA C-terminal domain-like"/>
    <property type="match status" value="1"/>
</dbReference>
<keyword evidence="4" id="KW-1185">Reference proteome</keyword>
<dbReference type="GO" id="GO:0006813">
    <property type="term" value="P:potassium ion transport"/>
    <property type="evidence" value="ECO:0007669"/>
    <property type="project" value="InterPro"/>
</dbReference>
<dbReference type="STRING" id="273678.RS84_01252"/>
<sequence>MPKFLSFGQDARRIAEADSVAVIGLGRFGTSLALELMASGTEVLGIDSDEAIVQSLNGELTQVVRADSTRLDVLQQLAIGEFDRVVVAIGSDITASILTSSLLLQLAVPVIWAKAIDERHGAVLEQLGVHKVVYPEKDMGRRVAHLVRGAAADYLEIDRGYAIVKTVAPEHLHGITLTEGEVRAIHGVTVAAYRPANGEWRNAEADTVLHDGDTLLVVGPTAKVEKFAQLR</sequence>
<dbReference type="GO" id="GO:0008324">
    <property type="term" value="F:monoatomic cation transmembrane transporter activity"/>
    <property type="evidence" value="ECO:0007669"/>
    <property type="project" value="InterPro"/>
</dbReference>
<dbReference type="SUPFAM" id="SSF51735">
    <property type="entry name" value="NAD(P)-binding Rossmann-fold domains"/>
    <property type="match status" value="1"/>
</dbReference>
<name>A0A0M2HP57_9MICO</name>
<dbReference type="Proteomes" id="UP000033900">
    <property type="component" value="Unassembled WGS sequence"/>
</dbReference>
<dbReference type="Gene3D" id="3.40.50.720">
    <property type="entry name" value="NAD(P)-binding Rossmann-like Domain"/>
    <property type="match status" value="1"/>
</dbReference>
<dbReference type="PANTHER" id="PTHR43833">
    <property type="entry name" value="POTASSIUM CHANNEL PROTEIN 2-RELATED-RELATED"/>
    <property type="match status" value="1"/>
</dbReference>
<dbReference type="Pfam" id="PF02080">
    <property type="entry name" value="TrkA_C"/>
    <property type="match status" value="1"/>
</dbReference>
<dbReference type="PATRIC" id="fig|273678.4.peg.1249"/>
<dbReference type="PROSITE" id="PS51201">
    <property type="entry name" value="RCK_N"/>
    <property type="match status" value="1"/>
</dbReference>
<comment type="caution">
    <text evidence="3">The sequence shown here is derived from an EMBL/GenBank/DDBJ whole genome shotgun (WGS) entry which is preliminary data.</text>
</comment>
<dbReference type="PROSITE" id="PS51202">
    <property type="entry name" value="RCK_C"/>
    <property type="match status" value="1"/>
</dbReference>
<dbReference type="InterPro" id="IPR050721">
    <property type="entry name" value="Trk_Ktr_HKT_K-transport"/>
</dbReference>
<dbReference type="Pfam" id="PF02254">
    <property type="entry name" value="TrkA_N"/>
    <property type="match status" value="1"/>
</dbReference>
<dbReference type="InterPro" id="IPR006037">
    <property type="entry name" value="RCK_C"/>
</dbReference>
<feature type="domain" description="RCK N-terminal" evidence="1">
    <location>
        <begin position="17"/>
        <end position="133"/>
    </location>
</feature>